<feature type="binding site" evidence="6">
    <location>
        <position position="259"/>
    </location>
    <ligand>
        <name>substrate</name>
    </ligand>
</feature>
<feature type="binding site" evidence="6">
    <location>
        <position position="114"/>
    </location>
    <ligand>
        <name>substrate</name>
    </ligand>
</feature>
<evidence type="ECO:0000313" key="8">
    <source>
        <dbReference type="Proteomes" id="UP000196102"/>
    </source>
</evidence>
<dbReference type="PANTHER" id="PTHR12544">
    <property type="entry name" value="GLUTAMINASE"/>
    <property type="match status" value="1"/>
</dbReference>
<dbReference type="GO" id="GO:0006537">
    <property type="term" value="P:glutamate biosynthetic process"/>
    <property type="evidence" value="ECO:0007669"/>
    <property type="project" value="TreeGrafter"/>
</dbReference>
<evidence type="ECO:0000256" key="1">
    <source>
        <dbReference type="ARBA" id="ARBA00011076"/>
    </source>
</evidence>
<dbReference type="GO" id="GO:0006543">
    <property type="term" value="P:L-glutamine catabolic process"/>
    <property type="evidence" value="ECO:0007669"/>
    <property type="project" value="TreeGrafter"/>
</dbReference>
<comment type="similarity">
    <text evidence="1 6">Belongs to the glutaminase family.</text>
</comment>
<dbReference type="EC" id="3.5.1.2" evidence="3 6"/>
<proteinExistence type="inferred from homology"/>
<dbReference type="InterPro" id="IPR012338">
    <property type="entry name" value="Beta-lactam/transpept-like"/>
</dbReference>
<organism evidence="7 8">
    <name type="scientific">Nonlabens dokdonensis</name>
    <dbReference type="NCBI Taxonomy" id="328515"/>
    <lineage>
        <taxon>Bacteria</taxon>
        <taxon>Pseudomonadati</taxon>
        <taxon>Bacteroidota</taxon>
        <taxon>Flavobacteriia</taxon>
        <taxon>Flavobacteriales</taxon>
        <taxon>Flavobacteriaceae</taxon>
        <taxon>Nonlabens</taxon>
    </lineage>
</organism>
<dbReference type="Proteomes" id="UP000196102">
    <property type="component" value="Unassembled WGS sequence"/>
</dbReference>
<keyword evidence="6" id="KW-0007">Acetylation</keyword>
<feature type="binding site" evidence="6">
    <location>
        <position position="165"/>
    </location>
    <ligand>
        <name>substrate</name>
    </ligand>
</feature>
<feature type="binding site" evidence="6">
    <location>
        <position position="64"/>
    </location>
    <ligand>
        <name>substrate</name>
    </ligand>
</feature>
<feature type="binding site" evidence="6">
    <location>
        <position position="189"/>
    </location>
    <ligand>
        <name>substrate</name>
    </ligand>
</feature>
<reference evidence="8" key="1">
    <citation type="journal article" date="2017" name="Proc. Natl. Acad. Sci. U.S.A.">
        <title>Simulation of Deepwater Horizon oil plume reveals substrate specialization within a complex community of hydrocarbon-degraders.</title>
        <authorList>
            <person name="Hu P."/>
            <person name="Dubinsky E.A."/>
            <person name="Probst A.J."/>
            <person name="Wang J."/>
            <person name="Sieber C.M.K."/>
            <person name="Tom L.M."/>
            <person name="Gardinali P."/>
            <person name="Banfield J.F."/>
            <person name="Atlas R.M."/>
            <person name="Andersen G.L."/>
        </authorList>
    </citation>
    <scope>NUCLEOTIDE SEQUENCE [LARGE SCALE GENOMIC DNA]</scope>
</reference>
<dbReference type="HAMAP" id="MF_00313">
    <property type="entry name" value="Glutaminase"/>
    <property type="match status" value="1"/>
</dbReference>
<protein>
    <recommendedName>
        <fullName evidence="3 6">Glutaminase</fullName>
        <ecNumber evidence="3 6">3.5.1.2</ecNumber>
    </recommendedName>
</protein>
<gene>
    <name evidence="6" type="primary">glsA</name>
    <name evidence="7" type="ORF">A9Q93_12830</name>
</gene>
<evidence type="ECO:0000256" key="6">
    <source>
        <dbReference type="HAMAP-Rule" id="MF_00313"/>
    </source>
</evidence>
<dbReference type="SUPFAM" id="SSF56601">
    <property type="entry name" value="beta-lactamase/transpeptidase-like"/>
    <property type="match status" value="1"/>
</dbReference>
<sequence>MDDFEKIIRDTYNDICNGKNIGNVADYIPELSCVDPDQLGVHIHTIEGNSYGYGDYQTKFSVQSIAKVLSLSLAYQIEGDAIWKRVGVEPSGNPYNSLVQLEDDEGIPRNPLINAGAIVVCDILVSRLEDPKADFLDFIQDCCGARNIGYNNKVADSEKSVGYRNVALCNYIKSFGNIENEPDEVLDFYFTMCSLEMTCEELTSVFMFLVSSKYRSQQNNKILNETKANRINAIMQVCGFYDESGEFSFKVGLPGKSGVGGGIIAVHPEKYTIAVWSPRLNKKGNSYRGMKFLEQFTSATDSSIF</sequence>
<feature type="binding site" evidence="6">
    <location>
        <position position="241"/>
    </location>
    <ligand>
        <name>substrate</name>
    </ligand>
</feature>
<dbReference type="InterPro" id="IPR015868">
    <property type="entry name" value="Glutaminase"/>
</dbReference>
<comment type="caution">
    <text evidence="7">The sequence shown here is derived from an EMBL/GenBank/DDBJ whole genome shotgun (WGS) entry which is preliminary data.</text>
</comment>
<dbReference type="NCBIfam" id="TIGR03814">
    <property type="entry name" value="Gln_ase"/>
    <property type="match status" value="1"/>
</dbReference>
<dbReference type="Gene3D" id="3.40.710.10">
    <property type="entry name" value="DD-peptidase/beta-lactamase superfamily"/>
    <property type="match status" value="1"/>
</dbReference>
<name>A0A1Z8AJL6_9FLAO</name>
<dbReference type="EMBL" id="MAAX01000195">
    <property type="protein sequence ID" value="OUS10523.1"/>
    <property type="molecule type" value="Genomic_DNA"/>
</dbReference>
<dbReference type="PANTHER" id="PTHR12544:SF29">
    <property type="entry name" value="GLUTAMINASE"/>
    <property type="match status" value="1"/>
</dbReference>
<comment type="catalytic activity">
    <reaction evidence="5 6">
        <text>L-glutamine + H2O = L-glutamate + NH4(+)</text>
        <dbReference type="Rhea" id="RHEA:15889"/>
        <dbReference type="ChEBI" id="CHEBI:15377"/>
        <dbReference type="ChEBI" id="CHEBI:28938"/>
        <dbReference type="ChEBI" id="CHEBI:29985"/>
        <dbReference type="ChEBI" id="CHEBI:58359"/>
        <dbReference type="EC" id="3.5.1.2"/>
    </reaction>
</comment>
<accession>A0A1Z8AJL6</accession>
<dbReference type="NCBIfam" id="NF002133">
    <property type="entry name" value="PRK00971.1-2"/>
    <property type="match status" value="1"/>
</dbReference>
<evidence type="ECO:0000256" key="3">
    <source>
        <dbReference type="ARBA" id="ARBA00012918"/>
    </source>
</evidence>
<dbReference type="Pfam" id="PF04960">
    <property type="entry name" value="Glutaminase"/>
    <property type="match status" value="1"/>
</dbReference>
<keyword evidence="4 6" id="KW-0378">Hydrolase</keyword>
<dbReference type="FunFam" id="3.40.710.10:FF:000005">
    <property type="entry name" value="Glutaminase"/>
    <property type="match status" value="1"/>
</dbReference>
<evidence type="ECO:0000313" key="7">
    <source>
        <dbReference type="EMBL" id="OUS10523.1"/>
    </source>
</evidence>
<dbReference type="RefSeq" id="WP_303687848.1">
    <property type="nucleotide sequence ID" value="NZ_CAJXYO010000032.1"/>
</dbReference>
<comment type="subunit">
    <text evidence="2 6">Homotetramer.</text>
</comment>
<feature type="binding site" evidence="6">
    <location>
        <position position="158"/>
    </location>
    <ligand>
        <name>substrate</name>
    </ligand>
</feature>
<dbReference type="AlphaFoldDB" id="A0A1Z8AJL6"/>
<evidence type="ECO:0000256" key="2">
    <source>
        <dbReference type="ARBA" id="ARBA00011881"/>
    </source>
</evidence>
<evidence type="ECO:0000256" key="5">
    <source>
        <dbReference type="ARBA" id="ARBA00049534"/>
    </source>
</evidence>
<evidence type="ECO:0000256" key="4">
    <source>
        <dbReference type="ARBA" id="ARBA00022801"/>
    </source>
</evidence>
<dbReference type="GO" id="GO:0004359">
    <property type="term" value="F:glutaminase activity"/>
    <property type="evidence" value="ECO:0007669"/>
    <property type="project" value="UniProtKB-UniRule"/>
</dbReference>